<dbReference type="InterPro" id="IPR000629">
    <property type="entry name" value="RNA-helicase_DEAD-box_CS"/>
</dbReference>
<dbReference type="InterPro" id="IPR027417">
    <property type="entry name" value="P-loop_NTPase"/>
</dbReference>
<feature type="region of interest" description="Disordered" evidence="7">
    <location>
        <begin position="629"/>
        <end position="795"/>
    </location>
</feature>
<keyword evidence="11" id="KW-1185">Reference proteome</keyword>
<gene>
    <name evidence="10" type="ORF">ACEZDE_12155</name>
</gene>
<dbReference type="RefSeq" id="WP_380535475.1">
    <property type="nucleotide sequence ID" value="NZ_JBHFAB010000007.1"/>
</dbReference>
<dbReference type="InterPro" id="IPR044742">
    <property type="entry name" value="DEAD/DEAH_RhlB"/>
</dbReference>
<evidence type="ECO:0000259" key="8">
    <source>
        <dbReference type="PROSITE" id="PS51192"/>
    </source>
</evidence>
<evidence type="ECO:0000256" key="1">
    <source>
        <dbReference type="ARBA" id="ARBA00012552"/>
    </source>
</evidence>
<dbReference type="Proteomes" id="UP001592531">
    <property type="component" value="Unassembled WGS sequence"/>
</dbReference>
<dbReference type="PANTHER" id="PTHR47963:SF8">
    <property type="entry name" value="ATP-DEPENDENT RNA HELICASE DEAD"/>
    <property type="match status" value="1"/>
</dbReference>
<feature type="compositionally biased region" description="Basic residues" evidence="7">
    <location>
        <begin position="497"/>
        <end position="506"/>
    </location>
</feature>
<dbReference type="PROSITE" id="PS51194">
    <property type="entry name" value="HELICASE_CTER"/>
    <property type="match status" value="1"/>
</dbReference>
<comment type="similarity">
    <text evidence="6">Belongs to the DEAD box helicase family.</text>
</comment>
<evidence type="ECO:0000256" key="2">
    <source>
        <dbReference type="ARBA" id="ARBA00022741"/>
    </source>
</evidence>
<dbReference type="Pfam" id="PF00270">
    <property type="entry name" value="DEAD"/>
    <property type="match status" value="1"/>
</dbReference>
<feature type="compositionally biased region" description="Low complexity" evidence="7">
    <location>
        <begin position="581"/>
        <end position="595"/>
    </location>
</feature>
<feature type="compositionally biased region" description="Low complexity" evidence="7">
    <location>
        <begin position="781"/>
        <end position="795"/>
    </location>
</feature>
<evidence type="ECO:0000256" key="3">
    <source>
        <dbReference type="ARBA" id="ARBA00022801"/>
    </source>
</evidence>
<reference evidence="10 11" key="1">
    <citation type="submission" date="2024-09" db="EMBL/GenBank/DDBJ databases">
        <authorList>
            <person name="Lee S.D."/>
        </authorList>
    </citation>
    <scope>NUCLEOTIDE SEQUENCE [LARGE SCALE GENOMIC DNA]</scope>
    <source>
        <strain evidence="10 11">N8-3</strain>
    </source>
</reference>
<evidence type="ECO:0000313" key="11">
    <source>
        <dbReference type="Proteomes" id="UP001592531"/>
    </source>
</evidence>
<evidence type="ECO:0000256" key="4">
    <source>
        <dbReference type="ARBA" id="ARBA00022806"/>
    </source>
</evidence>
<feature type="region of interest" description="Disordered" evidence="7">
    <location>
        <begin position="443"/>
        <end position="563"/>
    </location>
</feature>
<dbReference type="InterPro" id="IPR001650">
    <property type="entry name" value="Helicase_C-like"/>
</dbReference>
<dbReference type="PROSITE" id="PS00039">
    <property type="entry name" value="DEAD_ATP_HELICASE"/>
    <property type="match status" value="1"/>
</dbReference>
<dbReference type="CDD" id="cd18787">
    <property type="entry name" value="SF2_C_DEAD"/>
    <property type="match status" value="1"/>
</dbReference>
<evidence type="ECO:0000259" key="9">
    <source>
        <dbReference type="PROSITE" id="PS51194"/>
    </source>
</evidence>
<dbReference type="EC" id="3.6.4.13" evidence="1"/>
<comment type="caution">
    <text evidence="10">The sequence shown here is derived from an EMBL/GenBank/DDBJ whole genome shotgun (WGS) entry which is preliminary data.</text>
</comment>
<dbReference type="SMART" id="SM00490">
    <property type="entry name" value="HELICc"/>
    <property type="match status" value="1"/>
</dbReference>
<feature type="region of interest" description="Disordered" evidence="7">
    <location>
        <begin position="581"/>
        <end position="611"/>
    </location>
</feature>
<evidence type="ECO:0000256" key="5">
    <source>
        <dbReference type="ARBA" id="ARBA00022840"/>
    </source>
</evidence>
<keyword evidence="2 6" id="KW-0547">Nucleotide-binding</keyword>
<organism evidence="10 11">
    <name type="scientific">Streptacidiphilus cavernicola</name>
    <dbReference type="NCBI Taxonomy" id="3342716"/>
    <lineage>
        <taxon>Bacteria</taxon>
        <taxon>Bacillati</taxon>
        <taxon>Actinomycetota</taxon>
        <taxon>Actinomycetes</taxon>
        <taxon>Kitasatosporales</taxon>
        <taxon>Streptomycetaceae</taxon>
        <taxon>Streptacidiphilus</taxon>
    </lineage>
</organism>
<protein>
    <recommendedName>
        <fullName evidence="1">RNA helicase</fullName>
        <ecNumber evidence="1">3.6.4.13</ecNumber>
    </recommendedName>
</protein>
<name>A0ABV6VUQ9_9ACTN</name>
<feature type="compositionally biased region" description="Low complexity" evidence="7">
    <location>
        <begin position="753"/>
        <end position="768"/>
    </location>
</feature>
<keyword evidence="3 6" id="KW-0378">Hydrolase</keyword>
<dbReference type="Gene3D" id="3.40.50.300">
    <property type="entry name" value="P-loop containing nucleotide triphosphate hydrolases"/>
    <property type="match status" value="2"/>
</dbReference>
<dbReference type="EMBL" id="JBHFAB010000007">
    <property type="protein sequence ID" value="MFC1417398.1"/>
    <property type="molecule type" value="Genomic_DNA"/>
</dbReference>
<feature type="compositionally biased region" description="Low complexity" evidence="7">
    <location>
        <begin position="629"/>
        <end position="651"/>
    </location>
</feature>
<evidence type="ECO:0000313" key="10">
    <source>
        <dbReference type="EMBL" id="MFC1417398.1"/>
    </source>
</evidence>
<keyword evidence="4 6" id="KW-0347">Helicase</keyword>
<keyword evidence="5 6" id="KW-0067">ATP-binding</keyword>
<feature type="domain" description="Helicase C-terminal" evidence="9">
    <location>
        <begin position="269"/>
        <end position="417"/>
    </location>
</feature>
<dbReference type="CDD" id="cd00268">
    <property type="entry name" value="DEADc"/>
    <property type="match status" value="1"/>
</dbReference>
<evidence type="ECO:0000256" key="7">
    <source>
        <dbReference type="SAM" id="MobiDB-lite"/>
    </source>
</evidence>
<dbReference type="GO" id="GO:0004386">
    <property type="term" value="F:helicase activity"/>
    <property type="evidence" value="ECO:0007669"/>
    <property type="project" value="UniProtKB-KW"/>
</dbReference>
<dbReference type="SMART" id="SM00487">
    <property type="entry name" value="DEXDc"/>
    <property type="match status" value="1"/>
</dbReference>
<sequence>MRTYATYGRPAAPRQAAHTGRGIALTTFRELGILPETAEALEAVGIINAFPIQEMTLPVAMGGHDVIGQAKTGTGKTLGFGLPIIDRVRVSADVDAGRCTREELPTAPQALVVVPTRELCTQVTNDLQTAGKVRNVRVLAIYGGRAYEPQVEALQKGVDVVVGTPGRLLDLARQHKLDLSAVRILVLDEADEMLDLGFLPDVEKIMTMLPTKRQAMLFSATMPGQVISLARRYMTQPTHIRAAAPDDTGHTVASVQQFAFRAHSMDKVELVSRVLQAEGHGLAMIFCRTKRTAADVSEQLTNRGFAAGAVHGDLGQGAREQALRAFRNGKVDVLVCTDVAARGIDVDGVTHVINYQCPEDEKTYLHRIGRTGRAGASGTAVTLVDWDDIPRWALINKALTLGLAEPEETYSTSPHLYELLHIAPGTKGVLPRADRTRAGLGAEAIEDLGEPGGRGSRGAGSREERAARGPRDSGRGAGRDGRRPAAAEAPAEEQRPRRERQRRRTRSGGEGEAAGVGTGVQEPVSAAPAQAVEVRADAGAVAEESAPRARRRRRGAAGAEDAAVAVVEAATATEAVAEAVAVSEPVEQAAEAPAPRSRRRRGTAKAVEATDPAEVVQAAEALVAATAVQAADPATAASGTDTAPPAEAPAPRSRRRRGGVSAEVTAETGNDVPAADAPVEGEAAKAPRRRRSSRPAATAVQAADPATAAGGTDTAPPAEAPAPRSRRRAARPEGAAASVPTPAEVPAPRQRRSAVAAASTAPEATETLVPRRRRRSERLADAAAATAAAEARGLR</sequence>
<feature type="domain" description="Helicase ATP-binding" evidence="8">
    <location>
        <begin position="57"/>
        <end position="240"/>
    </location>
</feature>
<dbReference type="InterPro" id="IPR050547">
    <property type="entry name" value="DEAD_box_RNA_helicases"/>
</dbReference>
<dbReference type="PANTHER" id="PTHR47963">
    <property type="entry name" value="DEAD-BOX ATP-DEPENDENT RNA HELICASE 47, MITOCHONDRIAL"/>
    <property type="match status" value="1"/>
</dbReference>
<accession>A0ABV6VUQ9</accession>
<dbReference type="SUPFAM" id="SSF52540">
    <property type="entry name" value="P-loop containing nucleoside triphosphate hydrolases"/>
    <property type="match status" value="1"/>
</dbReference>
<dbReference type="Pfam" id="PF00271">
    <property type="entry name" value="Helicase_C"/>
    <property type="match status" value="1"/>
</dbReference>
<dbReference type="GO" id="GO:0016787">
    <property type="term" value="F:hydrolase activity"/>
    <property type="evidence" value="ECO:0007669"/>
    <property type="project" value="UniProtKB-KW"/>
</dbReference>
<proteinExistence type="inferred from homology"/>
<feature type="compositionally biased region" description="Low complexity" evidence="7">
    <location>
        <begin position="694"/>
        <end position="723"/>
    </location>
</feature>
<feature type="compositionally biased region" description="Basic and acidic residues" evidence="7">
    <location>
        <begin position="460"/>
        <end position="485"/>
    </location>
</feature>
<evidence type="ECO:0000256" key="6">
    <source>
        <dbReference type="RuleBase" id="RU000492"/>
    </source>
</evidence>
<dbReference type="PROSITE" id="PS51192">
    <property type="entry name" value="HELICASE_ATP_BIND_1"/>
    <property type="match status" value="1"/>
</dbReference>
<feature type="compositionally biased region" description="Gly residues" evidence="7">
    <location>
        <begin position="508"/>
        <end position="518"/>
    </location>
</feature>
<dbReference type="InterPro" id="IPR011545">
    <property type="entry name" value="DEAD/DEAH_box_helicase_dom"/>
</dbReference>
<dbReference type="InterPro" id="IPR014001">
    <property type="entry name" value="Helicase_ATP-bd"/>
</dbReference>